<feature type="region of interest" description="Disordered" evidence="1">
    <location>
        <begin position="99"/>
        <end position="125"/>
    </location>
</feature>
<dbReference type="Proteomes" id="UP000235388">
    <property type="component" value="Unassembled WGS sequence"/>
</dbReference>
<reference evidence="2 3" key="1">
    <citation type="submission" date="2017-11" db="EMBL/GenBank/DDBJ databases">
        <title>De novo assembly and phasing of dikaryotic genomes from two isolates of Puccinia coronata f. sp. avenae, the causal agent of oat crown rust.</title>
        <authorList>
            <person name="Miller M.E."/>
            <person name="Zhang Y."/>
            <person name="Omidvar V."/>
            <person name="Sperschneider J."/>
            <person name="Schwessinger B."/>
            <person name="Raley C."/>
            <person name="Palmer J.M."/>
            <person name="Garnica D."/>
            <person name="Upadhyaya N."/>
            <person name="Rathjen J."/>
            <person name="Taylor J.M."/>
            <person name="Park R.F."/>
            <person name="Dodds P.N."/>
            <person name="Hirsch C.D."/>
            <person name="Kianian S.F."/>
            <person name="Figueroa M."/>
        </authorList>
    </citation>
    <scope>NUCLEOTIDE SEQUENCE [LARGE SCALE GENOMIC DNA]</scope>
    <source>
        <strain evidence="2">12NC29</strain>
    </source>
</reference>
<protein>
    <recommendedName>
        <fullName evidence="4">CCHC-type domain-containing protein</fullName>
    </recommendedName>
</protein>
<sequence length="241" mass="27659">MKKWDSPAWRFKIENKFDESIFEIEKDSPVKWVLAQKDRLQALWPFMSLQDKHLRILKKCGGDLEHAIKSRTPPNASTEDIINILEDITTRTRIGRRFKPVKNYSTDKNDRSSPQASTSKDNLRDKQAPKKCFTCFKMGHTSETCHQAKKKAVNHVEAKETEVNAVEEEPEEVINDYEDGSSISDMDENVVHMDFDIADVVYESHLPQEWNPGQEITNVSEARLMKTNLLGAKVILQGSLI</sequence>
<evidence type="ECO:0000313" key="2">
    <source>
        <dbReference type="EMBL" id="PLW26798.1"/>
    </source>
</evidence>
<dbReference type="STRING" id="200324.A0A2N5TMZ1"/>
<name>A0A2N5TMZ1_9BASI</name>
<proteinExistence type="predicted"/>
<evidence type="ECO:0008006" key="4">
    <source>
        <dbReference type="Google" id="ProtNLM"/>
    </source>
</evidence>
<gene>
    <name evidence="2" type="ORF">PCANC_27754</name>
</gene>
<organism evidence="2 3">
    <name type="scientific">Puccinia coronata f. sp. avenae</name>
    <dbReference type="NCBI Taxonomy" id="200324"/>
    <lineage>
        <taxon>Eukaryota</taxon>
        <taxon>Fungi</taxon>
        <taxon>Dikarya</taxon>
        <taxon>Basidiomycota</taxon>
        <taxon>Pucciniomycotina</taxon>
        <taxon>Pucciniomycetes</taxon>
        <taxon>Pucciniales</taxon>
        <taxon>Pucciniaceae</taxon>
        <taxon>Puccinia</taxon>
    </lineage>
</organism>
<accession>A0A2N5TMZ1</accession>
<keyword evidence="3" id="KW-1185">Reference proteome</keyword>
<evidence type="ECO:0000313" key="3">
    <source>
        <dbReference type="Proteomes" id="UP000235388"/>
    </source>
</evidence>
<evidence type="ECO:0000256" key="1">
    <source>
        <dbReference type="SAM" id="MobiDB-lite"/>
    </source>
</evidence>
<dbReference type="EMBL" id="PGCJ01000521">
    <property type="protein sequence ID" value="PLW26798.1"/>
    <property type="molecule type" value="Genomic_DNA"/>
</dbReference>
<comment type="caution">
    <text evidence="2">The sequence shown here is derived from an EMBL/GenBank/DDBJ whole genome shotgun (WGS) entry which is preliminary data.</text>
</comment>
<dbReference type="AlphaFoldDB" id="A0A2N5TMZ1"/>
<dbReference type="OrthoDB" id="2506710at2759"/>